<sequence>MAMESNDRSLVYLAFRTIALRVGLDFNIHYYQGTMRNLLKKAIVLPGQAPVPINEEETGDVDSAQPFAVGTIEKLQMTDPSLLVKSVMAGEVLVHILGNPFSTNLIKAGPSILCALEFSIATKRVNLRAGIFLKITALLCGKG</sequence>
<dbReference type="AlphaFoldDB" id="A0AAN9YCP5"/>
<organism evidence="1 2">
    <name type="scientific">Cytospora paraplurivora</name>
    <dbReference type="NCBI Taxonomy" id="2898453"/>
    <lineage>
        <taxon>Eukaryota</taxon>
        <taxon>Fungi</taxon>
        <taxon>Dikarya</taxon>
        <taxon>Ascomycota</taxon>
        <taxon>Pezizomycotina</taxon>
        <taxon>Sordariomycetes</taxon>
        <taxon>Sordariomycetidae</taxon>
        <taxon>Diaporthales</taxon>
        <taxon>Cytosporaceae</taxon>
        <taxon>Cytospora</taxon>
    </lineage>
</organism>
<dbReference type="EMBL" id="JAJSPL020000051">
    <property type="protein sequence ID" value="KAK7732451.1"/>
    <property type="molecule type" value="Genomic_DNA"/>
</dbReference>
<name>A0AAN9YCP5_9PEZI</name>
<reference evidence="1 2" key="1">
    <citation type="journal article" date="2023" name="PLoS ONE">
        <title>Cytospora paraplurivora sp. nov. isolated from orchards with fruit tree decline syndrome in Ontario, Canada.</title>
        <authorList>
            <person name="Ilyukhin E."/>
            <person name="Nguyen H.D.T."/>
            <person name="Castle A.J."/>
            <person name="Ellouze W."/>
        </authorList>
    </citation>
    <scope>NUCLEOTIDE SEQUENCE [LARGE SCALE GENOMIC DNA]</scope>
    <source>
        <strain evidence="1 2">FDS-564</strain>
    </source>
</reference>
<dbReference type="Proteomes" id="UP001320245">
    <property type="component" value="Unassembled WGS sequence"/>
</dbReference>
<protein>
    <submittedName>
        <fullName evidence="1">Uncharacterized protein</fullName>
    </submittedName>
</protein>
<proteinExistence type="predicted"/>
<keyword evidence="2" id="KW-1185">Reference proteome</keyword>
<accession>A0AAN9YCP5</accession>
<evidence type="ECO:0000313" key="2">
    <source>
        <dbReference type="Proteomes" id="UP001320245"/>
    </source>
</evidence>
<comment type="caution">
    <text evidence="1">The sequence shown here is derived from an EMBL/GenBank/DDBJ whole genome shotgun (WGS) entry which is preliminary data.</text>
</comment>
<evidence type="ECO:0000313" key="1">
    <source>
        <dbReference type="EMBL" id="KAK7732451.1"/>
    </source>
</evidence>
<gene>
    <name evidence="1" type="ORF">SLS53_008455</name>
</gene>